<evidence type="ECO:0000313" key="2">
    <source>
        <dbReference type="Proteomes" id="UP000233332"/>
    </source>
</evidence>
<dbReference type="PANTHER" id="PTHR36508">
    <property type="entry name" value="PROTEIN SLYX"/>
    <property type="match status" value="1"/>
</dbReference>
<dbReference type="Proteomes" id="UP000233332">
    <property type="component" value="Unassembled WGS sequence"/>
</dbReference>
<reference evidence="1 2" key="1">
    <citation type="submission" date="2017-09" db="EMBL/GenBank/DDBJ databases">
        <title>Biodiversity and function of Thalassospira species in the particle-attached aromatic-hydrocarbon-degrading consortia from the surface seawater of the China South Sea.</title>
        <authorList>
            <person name="Dong C."/>
            <person name="Lai Q."/>
            <person name="Shao Z."/>
        </authorList>
    </citation>
    <scope>NUCLEOTIDE SEQUENCE [LARGE SCALE GENOMIC DNA]</scope>
    <source>
        <strain evidence="1 2">139Z-12</strain>
    </source>
</reference>
<protein>
    <submittedName>
        <fullName evidence="1">SlyX protein</fullName>
    </submittedName>
</protein>
<dbReference type="RefSeq" id="WP_101302215.1">
    <property type="nucleotide sequence ID" value="NZ_NXGX01000004.1"/>
</dbReference>
<dbReference type="AlphaFoldDB" id="A0A2N3L6D1"/>
<dbReference type="EMBL" id="NXGX01000004">
    <property type="protein sequence ID" value="PKR58358.1"/>
    <property type="molecule type" value="Genomic_DNA"/>
</dbReference>
<dbReference type="Pfam" id="PF04102">
    <property type="entry name" value="SlyX"/>
    <property type="match status" value="1"/>
</dbReference>
<dbReference type="Gene3D" id="1.20.5.300">
    <property type="match status" value="1"/>
</dbReference>
<gene>
    <name evidence="1" type="ORF">COO92_11480</name>
</gene>
<comment type="caution">
    <text evidence="1">The sequence shown here is derived from an EMBL/GenBank/DDBJ whole genome shotgun (WGS) entry which is preliminary data.</text>
</comment>
<proteinExistence type="predicted"/>
<evidence type="ECO:0000313" key="1">
    <source>
        <dbReference type="EMBL" id="PKR58358.1"/>
    </source>
</evidence>
<accession>A0A2N3L6D1</accession>
<dbReference type="InterPro" id="IPR007236">
    <property type="entry name" value="SlyX"/>
</dbReference>
<name>A0A2N3L6D1_9PROT</name>
<keyword evidence="2" id="KW-1185">Reference proteome</keyword>
<organism evidence="1 2">
    <name type="scientific">Thalassospira lohafexi</name>
    <dbReference type="NCBI Taxonomy" id="744227"/>
    <lineage>
        <taxon>Bacteria</taxon>
        <taxon>Pseudomonadati</taxon>
        <taxon>Pseudomonadota</taxon>
        <taxon>Alphaproteobacteria</taxon>
        <taxon>Rhodospirillales</taxon>
        <taxon>Thalassospiraceae</taxon>
        <taxon>Thalassospira</taxon>
    </lineage>
</organism>
<dbReference type="PANTHER" id="PTHR36508:SF1">
    <property type="entry name" value="PROTEIN SLYX"/>
    <property type="match status" value="1"/>
</dbReference>
<sequence length="72" mass="8557">MSHKDAESRITDLETKMAHMDTMINDLSDMIKSQWDRIDILERRNRLMSDDVKRMGDFMRTSSEDDVPPPHY</sequence>